<keyword evidence="4" id="KW-1185">Reference proteome</keyword>
<protein>
    <recommendedName>
        <fullName evidence="5">CHAT domain-containing protein</fullName>
    </recommendedName>
</protein>
<dbReference type="RefSeq" id="WP_345724812.1">
    <property type="nucleotide sequence ID" value="NZ_BAABRU010000038.1"/>
</dbReference>
<dbReference type="SUPFAM" id="SSF48452">
    <property type="entry name" value="TPR-like"/>
    <property type="match status" value="1"/>
</dbReference>
<accession>A0ABP9X771</accession>
<name>A0ABP9X771_9CHLR</name>
<reference evidence="3 4" key="1">
    <citation type="submission" date="2024-02" db="EMBL/GenBank/DDBJ databases">
        <title>Herpetosiphon gulosus NBRC 112829.</title>
        <authorList>
            <person name="Ichikawa N."/>
            <person name="Katano-Makiyama Y."/>
            <person name="Hidaka K."/>
        </authorList>
    </citation>
    <scope>NUCLEOTIDE SEQUENCE [LARGE SCALE GENOMIC DNA]</scope>
    <source>
        <strain evidence="3 4">NBRC 112829</strain>
    </source>
</reference>
<evidence type="ECO:0008006" key="5">
    <source>
        <dbReference type="Google" id="ProtNLM"/>
    </source>
</evidence>
<feature type="domain" description="CHAT" evidence="1">
    <location>
        <begin position="108"/>
        <end position="376"/>
    </location>
</feature>
<dbReference type="PANTHER" id="PTHR47691:SF3">
    <property type="entry name" value="HTH-TYPE TRANSCRIPTIONAL REGULATOR RV0890C-RELATED"/>
    <property type="match status" value="1"/>
</dbReference>
<proteinExistence type="predicted"/>
<dbReference type="Pfam" id="PF13401">
    <property type="entry name" value="AAA_22"/>
    <property type="match status" value="1"/>
</dbReference>
<dbReference type="SUPFAM" id="SSF52540">
    <property type="entry name" value="P-loop containing nucleoside triphosphate hydrolases"/>
    <property type="match status" value="1"/>
</dbReference>
<dbReference type="InterPro" id="IPR019734">
    <property type="entry name" value="TPR_rpt"/>
</dbReference>
<dbReference type="Gene3D" id="1.25.40.10">
    <property type="entry name" value="Tetratricopeptide repeat domain"/>
    <property type="match status" value="1"/>
</dbReference>
<evidence type="ECO:0000259" key="1">
    <source>
        <dbReference type="Pfam" id="PF12770"/>
    </source>
</evidence>
<comment type="caution">
    <text evidence="3">The sequence shown here is derived from an EMBL/GenBank/DDBJ whole genome shotgun (WGS) entry which is preliminary data.</text>
</comment>
<dbReference type="InterPro" id="IPR024983">
    <property type="entry name" value="CHAT_dom"/>
</dbReference>
<dbReference type="InterPro" id="IPR049945">
    <property type="entry name" value="AAA_22"/>
</dbReference>
<dbReference type="InterPro" id="IPR027417">
    <property type="entry name" value="P-loop_NTPase"/>
</dbReference>
<dbReference type="Proteomes" id="UP001428290">
    <property type="component" value="Unassembled WGS sequence"/>
</dbReference>
<dbReference type="Gene3D" id="3.40.50.300">
    <property type="entry name" value="P-loop containing nucleotide triphosphate hydrolases"/>
    <property type="match status" value="1"/>
</dbReference>
<dbReference type="SMART" id="SM00028">
    <property type="entry name" value="TPR"/>
    <property type="match status" value="5"/>
</dbReference>
<gene>
    <name evidence="3" type="ORF">Hgul01_05064</name>
</gene>
<evidence type="ECO:0000313" key="4">
    <source>
        <dbReference type="Proteomes" id="UP001428290"/>
    </source>
</evidence>
<evidence type="ECO:0000313" key="3">
    <source>
        <dbReference type="EMBL" id="GAA5531239.1"/>
    </source>
</evidence>
<organism evidence="3 4">
    <name type="scientific">Herpetosiphon gulosus</name>
    <dbReference type="NCBI Taxonomy" id="1973496"/>
    <lineage>
        <taxon>Bacteria</taxon>
        <taxon>Bacillati</taxon>
        <taxon>Chloroflexota</taxon>
        <taxon>Chloroflexia</taxon>
        <taxon>Herpetosiphonales</taxon>
        <taxon>Herpetosiphonaceae</taxon>
        <taxon>Herpetosiphon</taxon>
    </lineage>
</organism>
<dbReference type="Pfam" id="PF13424">
    <property type="entry name" value="TPR_12"/>
    <property type="match status" value="1"/>
</dbReference>
<dbReference type="PANTHER" id="PTHR47691">
    <property type="entry name" value="REGULATOR-RELATED"/>
    <property type="match status" value="1"/>
</dbReference>
<sequence length="1302" mass="146547">MSQSNILTLECTSATDAFAGTQWVLRFNQHSASGTLPDIPNSQQRADFRWYFEDYLDWPFLGFRERAAQVEAELATVGKTLFAAIFRSSASAAEIYAEWMQGDTGVPTLQILSLIPAVLSMPWELLHDDFGFLNQRRINPVAIYRTVSSVRSKIIAQQFAMPLRVLVVVARPNDAGFLDPRTSAQTIFAQLQQLENDQKLKPGMIELEFLRPPTYDQLARRLQDATKPVHILHFDGHGAFPKMQPASTFYPSATVPEGMLAFETGDHKVDTVAASRFAALLNGAGVRLVLLDACQTSVMDTSESADAEYQKQQALSSVATQLLTAGVPAVVAMSASVLPITTAIFFGEFYGLIAKGEPVPLALERARQALQSQPVRLHLARNAEQEPDPISLTDWWMPHFYQQAAINLTPTGKPRRPKPAKLSGFMENPVQRPFVGRATELLQLERALLNGKIVLLHGFGGIGKTRLATEAAAWLTQTKLYHGALLLSFEHGGSHIALLSAIARHYALPETDSHDLQAAVQRFTPHLRSKPLLIIADNLESILPNAGNVELHVLEAQERQALWDCVVGLRAAGAGIILTCRDYDLRDSRLQQDQYTSMIELHGLDEHAAYNFATALLDDLAINRRRVPKLPLSTLLARLDHHPLAMGLTLRALRDSSLSIEHLLSDYSNALAQYTDETSANQRHHSLEASLTYSLQRLSLEQREWITRLMPFEGGASEDDLLEITEIPAEQWPQLRAALEHAALIVPVAIEGFTVPFLSFHPTLVPYLRHYHLAPPDLEQRFTMRYYTVLHSCARQEHQNPKEVRMLVKYEMPNLQRVIKILINLKDITRAINMITILNKFYDVFGMQRERNLLNQQIAPYIITNEQLTESEYLHESELSMADFAQAHYNQALERLITLLARIEQKPTNQPLGHGSYQHCVTLGRIGRCRYKIGQSVQSQQIYYQALSLIDQLLVEHIGNHIYLQQQSILLAQLADCYRDQGVFVKAQVYYDRALTIQESIGDKHRQAVSLEKLGTLALDQRQYSDAVKCYDAALALYQSLSYPSAKAVIYQQLGTVALLQNDWITAEFNYRQSLKIEESLENSLGIAQTCNHLGIVAKYLDKPLEAKDWFLRALQTPDLPALSRAHWLCNLAALFVEQIEAGIWPPSLLTEAQGHAEEALSITQTLDPAVAEIWKDFNTLAKIARLKELPEQAAQYRHLAHIAFADHPANRWRIDQQFDQLIAAIVAATQGHYEARAEVEQVLPRLEADGWIISKFIDRIWEGERDWHRLCNEIEKPVIALLILRVLEELETSGSNEDNAD</sequence>
<dbReference type="EMBL" id="BAABRU010000038">
    <property type="protein sequence ID" value="GAA5531239.1"/>
    <property type="molecule type" value="Genomic_DNA"/>
</dbReference>
<feature type="domain" description="ORC1/DEAH AAA+ ATPase" evidence="2">
    <location>
        <begin position="451"/>
        <end position="544"/>
    </location>
</feature>
<dbReference type="Pfam" id="PF12770">
    <property type="entry name" value="CHAT"/>
    <property type="match status" value="1"/>
</dbReference>
<evidence type="ECO:0000259" key="2">
    <source>
        <dbReference type="Pfam" id="PF13401"/>
    </source>
</evidence>
<dbReference type="InterPro" id="IPR011990">
    <property type="entry name" value="TPR-like_helical_dom_sf"/>
</dbReference>